<sequence length="199" mass="23333">MGYEISSSIAHYQIRVRICNNNYKDAWLHPKGYDSMQTRDAPQYIREPEDQQQQMYQSYQHQRHSATHFIRKPEKRLLEVRDIVDKTGKGMANKILETLRINNLDLQNLVFQSYDFVNNMSGQFNGAQQKITGATWTTKRYGPLLNKLNEIESSLKLRNLSQTRWTARAGALKLLWKSYPIIIDALDNIVEEKKIDKKN</sequence>
<protein>
    <submittedName>
        <fullName evidence="1">Zinc finger MYM-type protein 1-like</fullName>
    </submittedName>
</protein>
<comment type="caution">
    <text evidence="1">The sequence shown here is derived from an EMBL/GenBank/DDBJ whole genome shotgun (WGS) entry which is preliminary data.</text>
</comment>
<dbReference type="AlphaFoldDB" id="A0A6G0XRG3"/>
<reference evidence="1 2" key="1">
    <citation type="submission" date="2019-08" db="EMBL/GenBank/DDBJ databases">
        <title>Whole genome of Aphis craccivora.</title>
        <authorList>
            <person name="Voronova N.V."/>
            <person name="Shulinski R.S."/>
            <person name="Bandarenka Y.V."/>
            <person name="Zhorov D.G."/>
            <person name="Warner D."/>
        </authorList>
    </citation>
    <scope>NUCLEOTIDE SEQUENCE [LARGE SCALE GENOMIC DNA]</scope>
    <source>
        <strain evidence="1">180601</strain>
        <tissue evidence="1">Whole Body</tissue>
    </source>
</reference>
<dbReference type="EMBL" id="VUJU01007616">
    <property type="protein sequence ID" value="KAF0742945.1"/>
    <property type="molecule type" value="Genomic_DNA"/>
</dbReference>
<evidence type="ECO:0000313" key="2">
    <source>
        <dbReference type="Proteomes" id="UP000478052"/>
    </source>
</evidence>
<organism evidence="1 2">
    <name type="scientific">Aphis craccivora</name>
    <name type="common">Cowpea aphid</name>
    <dbReference type="NCBI Taxonomy" id="307492"/>
    <lineage>
        <taxon>Eukaryota</taxon>
        <taxon>Metazoa</taxon>
        <taxon>Ecdysozoa</taxon>
        <taxon>Arthropoda</taxon>
        <taxon>Hexapoda</taxon>
        <taxon>Insecta</taxon>
        <taxon>Pterygota</taxon>
        <taxon>Neoptera</taxon>
        <taxon>Paraneoptera</taxon>
        <taxon>Hemiptera</taxon>
        <taxon>Sternorrhyncha</taxon>
        <taxon>Aphidomorpha</taxon>
        <taxon>Aphidoidea</taxon>
        <taxon>Aphididae</taxon>
        <taxon>Aphidini</taxon>
        <taxon>Aphis</taxon>
        <taxon>Aphis</taxon>
    </lineage>
</organism>
<dbReference type="Proteomes" id="UP000478052">
    <property type="component" value="Unassembled WGS sequence"/>
</dbReference>
<accession>A0A6G0XRG3</accession>
<keyword evidence="2" id="KW-1185">Reference proteome</keyword>
<name>A0A6G0XRG3_APHCR</name>
<gene>
    <name evidence="1" type="ORF">FWK35_00022373</name>
</gene>
<evidence type="ECO:0000313" key="1">
    <source>
        <dbReference type="EMBL" id="KAF0742945.1"/>
    </source>
</evidence>
<proteinExistence type="predicted"/>